<keyword evidence="10" id="KW-0539">Nucleus</keyword>
<feature type="domain" description="R3H" evidence="16">
    <location>
        <begin position="310"/>
        <end position="374"/>
    </location>
</feature>
<dbReference type="Pfam" id="PF00076">
    <property type="entry name" value="RRM_1"/>
    <property type="match status" value="1"/>
</dbReference>
<dbReference type="FunFam" id="3.30.1370.50:FF:000002">
    <property type="entry name" value="Immunoglobulin mu DNA-binding protein 2"/>
    <property type="match status" value="1"/>
</dbReference>
<dbReference type="InterPro" id="IPR036867">
    <property type="entry name" value="R3H_dom_sf"/>
</dbReference>
<dbReference type="STRING" id="1745343.A0A2J6PUI7"/>
<evidence type="ECO:0000256" key="8">
    <source>
        <dbReference type="ARBA" id="ARBA00022840"/>
    </source>
</evidence>
<keyword evidence="5" id="KW-0547">Nucleotide-binding</keyword>
<evidence type="ECO:0000256" key="11">
    <source>
        <dbReference type="ARBA" id="ARBA00055199"/>
    </source>
</evidence>
<evidence type="ECO:0000256" key="3">
    <source>
        <dbReference type="ARBA" id="ARBA00022490"/>
    </source>
</evidence>
<dbReference type="GO" id="GO:0004386">
    <property type="term" value="F:helicase activity"/>
    <property type="evidence" value="ECO:0007669"/>
    <property type="project" value="UniProtKB-KW"/>
</dbReference>
<dbReference type="OrthoDB" id="434258at2759"/>
<sequence length="615" mass="68536">MAQQYPDMYQTYDSNRSPGSTRGYPSTLNRQPSRHFENNYGMGQAQGLYTAEDHAARYEPPPRFENRMPSATLHSNYQYDAQSWGGNYGGANGAMGGTGRIKPQTRRAGLPTVWMDPQMQQQAQNMDSYQMNGQFNPQMMQEPQRGSPPAPGRLEREELIPTAIVIKNIPFAVKKEQLVALMSEMQLPLPYAFNYHFDNGVFRGLAFANFTNPEETRHVINAMNHMELQGRKLRVEYKKMLPAEERERIERDKREKRGQLQEQHQPIPPGQVTNPLHPQSSMASIGSNHHHPTSPSPVSMRGKLDIDLNDPTTLGYYNELMLFKNTEGKETLIFPSTVSPTDRRIIHTLAHHMGLEHRSEGQGDTRCVQILKRGATISPPIPQGQSLYNPQLDGRRILNRAATIDFSETREAGGHYGHTLRNQTSGGHLDIPNSPGMHPVGPNLRAAKSFADLRSYTPSPVPSTASFPAGLTQNISRYTDYGHSSAASGTPNLTPTSASGINAREDFLISGMNSMSMYERPQNNRSGRIGQERETHTPSAGPIGSQRPNGSNNNYEENPRNGSSTVIERQPRGPGNDWGSGSQGFGRQRQNGHANRGSGEHDLKRYEASWDDNRA</sequence>
<dbReference type="SMART" id="SM00393">
    <property type="entry name" value="R3H"/>
    <property type="match status" value="1"/>
</dbReference>
<dbReference type="SMART" id="SM00360">
    <property type="entry name" value="RRM"/>
    <property type="match status" value="1"/>
</dbReference>
<dbReference type="GO" id="GO:0003677">
    <property type="term" value="F:DNA binding"/>
    <property type="evidence" value="ECO:0007669"/>
    <property type="project" value="UniProtKB-ARBA"/>
</dbReference>
<evidence type="ECO:0000259" key="16">
    <source>
        <dbReference type="PROSITE" id="PS51061"/>
    </source>
</evidence>
<feature type="domain" description="RRM" evidence="15">
    <location>
        <begin position="162"/>
        <end position="240"/>
    </location>
</feature>
<dbReference type="GO" id="GO:0005737">
    <property type="term" value="C:cytoplasm"/>
    <property type="evidence" value="ECO:0007669"/>
    <property type="project" value="UniProtKB-SubCell"/>
</dbReference>
<feature type="region of interest" description="Disordered" evidence="14">
    <location>
        <begin position="517"/>
        <end position="615"/>
    </location>
</feature>
<dbReference type="PROSITE" id="PS51061">
    <property type="entry name" value="R3H"/>
    <property type="match status" value="1"/>
</dbReference>
<gene>
    <name evidence="17" type="ORF">NA56DRAFT_672635</name>
</gene>
<feature type="region of interest" description="Disordered" evidence="14">
    <location>
        <begin position="244"/>
        <end position="301"/>
    </location>
</feature>
<evidence type="ECO:0008006" key="19">
    <source>
        <dbReference type="Google" id="ProtNLM"/>
    </source>
</evidence>
<protein>
    <recommendedName>
        <fullName evidence="19">R3H domain protein</fullName>
    </recommendedName>
</protein>
<evidence type="ECO:0000256" key="12">
    <source>
        <dbReference type="ARBA" id="ARBA00062407"/>
    </source>
</evidence>
<feature type="region of interest" description="Disordered" evidence="14">
    <location>
        <begin position="1"/>
        <end position="40"/>
    </location>
</feature>
<keyword evidence="3" id="KW-0963">Cytoplasm</keyword>
<dbReference type="GO" id="GO:0071014">
    <property type="term" value="C:post-mRNA release spliceosomal complex"/>
    <property type="evidence" value="ECO:0007669"/>
    <property type="project" value="UniProtKB-ARBA"/>
</dbReference>
<feature type="compositionally biased region" description="Polar residues" evidence="14">
    <location>
        <begin position="271"/>
        <end position="287"/>
    </location>
</feature>
<dbReference type="SUPFAM" id="SSF54928">
    <property type="entry name" value="RNA-binding domain, RBD"/>
    <property type="match status" value="1"/>
</dbReference>
<comment type="subunit">
    <text evidence="12">Interacts with csx1.</text>
</comment>
<feature type="compositionally biased region" description="Polar residues" evidence="14">
    <location>
        <begin position="11"/>
        <end position="31"/>
    </location>
</feature>
<feature type="compositionally biased region" description="Basic and acidic residues" evidence="14">
    <location>
        <begin position="244"/>
        <end position="259"/>
    </location>
</feature>
<keyword evidence="4" id="KW-0597">Phosphoprotein</keyword>
<dbReference type="InterPro" id="IPR001374">
    <property type="entry name" value="R3H_dom"/>
</dbReference>
<evidence type="ECO:0000313" key="18">
    <source>
        <dbReference type="Proteomes" id="UP000235672"/>
    </source>
</evidence>
<keyword evidence="18" id="KW-1185">Reference proteome</keyword>
<feature type="compositionally biased region" description="Basic and acidic residues" evidence="14">
    <location>
        <begin position="598"/>
        <end position="615"/>
    </location>
</feature>
<evidence type="ECO:0000256" key="13">
    <source>
        <dbReference type="PROSITE-ProRule" id="PRU00176"/>
    </source>
</evidence>
<evidence type="ECO:0000256" key="7">
    <source>
        <dbReference type="ARBA" id="ARBA00022806"/>
    </source>
</evidence>
<dbReference type="InterPro" id="IPR035979">
    <property type="entry name" value="RBD_domain_sf"/>
</dbReference>
<dbReference type="SUPFAM" id="SSF82708">
    <property type="entry name" value="R3H domain"/>
    <property type="match status" value="1"/>
</dbReference>
<feature type="compositionally biased region" description="Polar residues" evidence="14">
    <location>
        <begin position="517"/>
        <end position="526"/>
    </location>
</feature>
<evidence type="ECO:0000259" key="15">
    <source>
        <dbReference type="PROSITE" id="PS50102"/>
    </source>
</evidence>
<keyword evidence="9 13" id="KW-0694">RNA-binding</keyword>
<evidence type="ECO:0000256" key="9">
    <source>
        <dbReference type="ARBA" id="ARBA00022884"/>
    </source>
</evidence>
<evidence type="ECO:0000256" key="6">
    <source>
        <dbReference type="ARBA" id="ARBA00022801"/>
    </source>
</evidence>
<dbReference type="PROSITE" id="PS50102">
    <property type="entry name" value="RRM"/>
    <property type="match status" value="1"/>
</dbReference>
<dbReference type="Gene3D" id="3.30.70.330">
    <property type="match status" value="1"/>
</dbReference>
<evidence type="ECO:0000256" key="2">
    <source>
        <dbReference type="ARBA" id="ARBA00004496"/>
    </source>
</evidence>
<evidence type="ECO:0000256" key="1">
    <source>
        <dbReference type="ARBA" id="ARBA00004123"/>
    </source>
</evidence>
<dbReference type="PANTHER" id="PTHR23003:SF17">
    <property type="entry name" value="RNA-BINDING PROTEIN PIN4"/>
    <property type="match status" value="1"/>
</dbReference>
<accession>A0A2J6PUI7</accession>
<dbReference type="GO" id="GO:0016787">
    <property type="term" value="F:hydrolase activity"/>
    <property type="evidence" value="ECO:0007669"/>
    <property type="project" value="UniProtKB-KW"/>
</dbReference>
<feature type="compositionally biased region" description="Polar residues" evidence="14">
    <location>
        <begin position="546"/>
        <end position="567"/>
    </location>
</feature>
<dbReference type="Gene3D" id="3.30.1370.50">
    <property type="entry name" value="R3H-like domain"/>
    <property type="match status" value="1"/>
</dbReference>
<dbReference type="InterPro" id="IPR050374">
    <property type="entry name" value="RRT5_SRSF_SR"/>
</dbReference>
<dbReference type="Pfam" id="PF01424">
    <property type="entry name" value="R3H"/>
    <property type="match status" value="1"/>
</dbReference>
<dbReference type="EMBL" id="KZ613498">
    <property type="protein sequence ID" value="PMD17694.1"/>
    <property type="molecule type" value="Genomic_DNA"/>
</dbReference>
<dbReference type="AlphaFoldDB" id="A0A2J6PUI7"/>
<evidence type="ECO:0000256" key="10">
    <source>
        <dbReference type="ARBA" id="ARBA00023242"/>
    </source>
</evidence>
<reference evidence="17 18" key="1">
    <citation type="submission" date="2016-05" db="EMBL/GenBank/DDBJ databases">
        <title>A degradative enzymes factory behind the ericoid mycorrhizal symbiosis.</title>
        <authorList>
            <consortium name="DOE Joint Genome Institute"/>
            <person name="Martino E."/>
            <person name="Morin E."/>
            <person name="Grelet G."/>
            <person name="Kuo A."/>
            <person name="Kohler A."/>
            <person name="Daghino S."/>
            <person name="Barry K."/>
            <person name="Choi C."/>
            <person name="Cichocki N."/>
            <person name="Clum A."/>
            <person name="Copeland A."/>
            <person name="Hainaut M."/>
            <person name="Haridas S."/>
            <person name="Labutti K."/>
            <person name="Lindquist E."/>
            <person name="Lipzen A."/>
            <person name="Khouja H.-R."/>
            <person name="Murat C."/>
            <person name="Ohm R."/>
            <person name="Olson A."/>
            <person name="Spatafora J."/>
            <person name="Veneault-Fourrey C."/>
            <person name="Henrissat B."/>
            <person name="Grigoriev I."/>
            <person name="Martin F."/>
            <person name="Perotto S."/>
        </authorList>
    </citation>
    <scope>NUCLEOTIDE SEQUENCE [LARGE SCALE GENOMIC DNA]</scope>
    <source>
        <strain evidence="17 18">UAMH 7357</strain>
    </source>
</reference>
<organism evidence="17 18">
    <name type="scientific">Hyaloscypha hepaticicola</name>
    <dbReference type="NCBI Taxonomy" id="2082293"/>
    <lineage>
        <taxon>Eukaryota</taxon>
        <taxon>Fungi</taxon>
        <taxon>Dikarya</taxon>
        <taxon>Ascomycota</taxon>
        <taxon>Pezizomycotina</taxon>
        <taxon>Leotiomycetes</taxon>
        <taxon>Helotiales</taxon>
        <taxon>Hyaloscyphaceae</taxon>
        <taxon>Hyaloscypha</taxon>
    </lineage>
</organism>
<name>A0A2J6PUI7_9HELO</name>
<dbReference type="PANTHER" id="PTHR23003">
    <property type="entry name" value="RNA RECOGNITION MOTIF RRM DOMAIN CONTAINING PROTEIN"/>
    <property type="match status" value="1"/>
</dbReference>
<proteinExistence type="predicted"/>
<comment type="subcellular location">
    <subcellularLocation>
        <location evidence="2">Cytoplasm</location>
    </subcellularLocation>
    <subcellularLocation>
        <location evidence="1">Nucleus</location>
    </subcellularLocation>
</comment>
<dbReference type="FunFam" id="3.30.70.330:FF:000183">
    <property type="entry name" value="R3H domain containing protein"/>
    <property type="match status" value="1"/>
</dbReference>
<evidence type="ECO:0000256" key="14">
    <source>
        <dbReference type="SAM" id="MobiDB-lite"/>
    </source>
</evidence>
<dbReference type="Proteomes" id="UP000235672">
    <property type="component" value="Unassembled WGS sequence"/>
</dbReference>
<dbReference type="InterPro" id="IPR000504">
    <property type="entry name" value="RRM_dom"/>
</dbReference>
<evidence type="ECO:0000256" key="5">
    <source>
        <dbReference type="ARBA" id="ARBA00022741"/>
    </source>
</evidence>
<dbReference type="GO" id="GO:0005524">
    <property type="term" value="F:ATP binding"/>
    <property type="evidence" value="ECO:0007669"/>
    <property type="project" value="UniProtKB-KW"/>
</dbReference>
<dbReference type="InterPro" id="IPR012677">
    <property type="entry name" value="Nucleotide-bd_a/b_plait_sf"/>
</dbReference>
<keyword evidence="7" id="KW-0347">Helicase</keyword>
<comment type="function">
    <text evidence="11">Regulates global gene expression after oxidative stress. Interacts and stabilizes mRNAs and may regulate their transition between different cytoplasmic components after oxidative stress.</text>
</comment>
<dbReference type="GO" id="GO:0003729">
    <property type="term" value="F:mRNA binding"/>
    <property type="evidence" value="ECO:0007669"/>
    <property type="project" value="TreeGrafter"/>
</dbReference>
<keyword evidence="8" id="KW-0067">ATP-binding</keyword>
<keyword evidence="6" id="KW-0378">Hydrolase</keyword>
<evidence type="ECO:0000313" key="17">
    <source>
        <dbReference type="EMBL" id="PMD17694.1"/>
    </source>
</evidence>
<evidence type="ECO:0000256" key="4">
    <source>
        <dbReference type="ARBA" id="ARBA00022553"/>
    </source>
</evidence>